<sequence length="66" mass="6740">MVLLPVSAGFGIAGVDIALYSVTNELVARVVGAAMLVVGLVRNRRRADGGTADPTTAEESPDAVTQ</sequence>
<feature type="compositionally biased region" description="Polar residues" evidence="1">
    <location>
        <begin position="53"/>
        <end position="66"/>
    </location>
</feature>
<protein>
    <submittedName>
        <fullName evidence="2">Uncharacterized protein</fullName>
    </submittedName>
</protein>
<name>B9LPR3_HALLT</name>
<gene>
    <name evidence="2" type="ordered locus">Hlac_1772</name>
</gene>
<reference evidence="2 3" key="1">
    <citation type="journal article" date="2016" name="Stand. Genomic Sci.">
        <title>Complete genome sequence of the Antarctic Halorubrum lacusprofundi type strain ACAM 34.</title>
        <authorList>
            <person name="Anderson I.J."/>
            <person name="DasSarma P."/>
            <person name="Lucas S."/>
            <person name="Copeland A."/>
            <person name="Lapidus A."/>
            <person name="Del Rio T.G."/>
            <person name="Tice H."/>
            <person name="Dalin E."/>
            <person name="Bruce D.C."/>
            <person name="Goodwin L."/>
            <person name="Pitluck S."/>
            <person name="Sims D."/>
            <person name="Brettin T.S."/>
            <person name="Detter J.C."/>
            <person name="Han C.S."/>
            <person name="Larimer F."/>
            <person name="Hauser L."/>
            <person name="Land M."/>
            <person name="Ivanova N."/>
            <person name="Richardson P."/>
            <person name="Cavicchioli R."/>
            <person name="DasSarma S."/>
            <person name="Woese C.R."/>
            <person name="Kyrpides N.C."/>
        </authorList>
    </citation>
    <scope>NUCLEOTIDE SEQUENCE [LARGE SCALE GENOMIC DNA]</scope>
    <source>
        <strain evidence="3">ATCC 49239 / DSM 5036 / JCM 8891 / ACAM 34</strain>
    </source>
</reference>
<organism evidence="2 3">
    <name type="scientific">Halorubrum lacusprofundi (strain ATCC 49239 / DSM 5036 / JCM 8891 / ACAM 34)</name>
    <dbReference type="NCBI Taxonomy" id="416348"/>
    <lineage>
        <taxon>Archaea</taxon>
        <taxon>Methanobacteriati</taxon>
        <taxon>Methanobacteriota</taxon>
        <taxon>Stenosarchaea group</taxon>
        <taxon>Halobacteria</taxon>
        <taxon>Halobacteriales</taxon>
        <taxon>Haloferacaceae</taxon>
        <taxon>Halorubrum</taxon>
    </lineage>
</organism>
<accession>B9LPR3</accession>
<evidence type="ECO:0000313" key="2">
    <source>
        <dbReference type="EMBL" id="ACM57351.1"/>
    </source>
</evidence>
<dbReference type="Proteomes" id="UP000000740">
    <property type="component" value="Chromosome 1"/>
</dbReference>
<dbReference type="AlphaFoldDB" id="B9LPR3"/>
<dbReference type="EMBL" id="CP001365">
    <property type="protein sequence ID" value="ACM57351.1"/>
    <property type="molecule type" value="Genomic_DNA"/>
</dbReference>
<dbReference type="HOGENOM" id="CLU_2820685_0_0_2"/>
<evidence type="ECO:0000256" key="1">
    <source>
        <dbReference type="SAM" id="MobiDB-lite"/>
    </source>
</evidence>
<proteinExistence type="predicted"/>
<feature type="region of interest" description="Disordered" evidence="1">
    <location>
        <begin position="46"/>
        <end position="66"/>
    </location>
</feature>
<dbReference type="KEGG" id="hla:Hlac_1772"/>
<evidence type="ECO:0000313" key="3">
    <source>
        <dbReference type="Proteomes" id="UP000000740"/>
    </source>
</evidence>
<keyword evidence="3" id="KW-1185">Reference proteome</keyword>